<reference evidence="10 11" key="1">
    <citation type="submission" date="2019-03" db="EMBL/GenBank/DDBJ databases">
        <title>Genomic Encyclopedia of Type Strains, Phase IV (KMG-IV): sequencing the most valuable type-strain genomes for metagenomic binning, comparative biology and taxonomic classification.</title>
        <authorList>
            <person name="Goeker M."/>
        </authorList>
    </citation>
    <scope>NUCLEOTIDE SEQUENCE [LARGE SCALE GENOMIC DNA]</scope>
    <source>
        <strain evidence="10 11">DSM 1837</strain>
    </source>
</reference>
<feature type="domain" description="ABC3 transporter permease C-terminal" evidence="9">
    <location>
        <begin position="332"/>
        <end position="452"/>
    </location>
</feature>
<dbReference type="InterPro" id="IPR003838">
    <property type="entry name" value="ABC3_permease_C"/>
</dbReference>
<sequence>MQQALAAIIFTHQQPLPAFAHPSPTAGRSPAGATIGAMFALLRTWSLQELRHHPWRSAAAACAVMLGVALAFAVHTINASALDEFAQAVRNVSGQPDVQLRAVQGHFSESVYERVATHPQVARASPVLELSVLAQALPADGAAHYGPASAAPPAPDTDAAPAQSTTTTTPASTPLRIIGADALLLPATAPAWMPQAFSSLPADRWALFAPATVFLNAAAMQALGVSSQPTQTPLLLLQTGLQRVRVRVAGSIAAPGAPLAVMDIGAAQDLFGRAGQLTRIDLQWQPGSVPEAVQQALQATPGWPANVLWAEPGDAAQSVGNLTRAYRVNLTVLALVALFTGAFLVFSVLALSVAQRASAFALLAVLGATPRQRLQLVLAESLVLGLVGSAAGIALGTALAALALRLLGGDLGGGYFTGARPALQWSWAAALLYGGLGVGAALLGGWWPARAAQALPPAQTLKGLGQGSMGTPAAWPGMVLIAASAFLAYVPPVFGIPLAAYVSIALLLVGGIALLPWGVAWGLRWYHPGTAPHLLALLALERARRTQHSAAVAVGGVVASLSLAVALTVMVTSFRGSVIDWLDAVLPAPLYARSATSTGTDAPVFSPALLQRIAQLPGVERVQGTRVVNLLLAPDRPAITLLARPLGPEPARTLALVAPALPVPPGHIPVYASEAMAALWGAAPGQTLPALSKAFMVQSQSQKAHAAPFFVAGVWRDYARQTGAVAMDTADYIRLTGDGYANDLAIWPRSTRTDAGSNRPDDTGTSDADLATLQQTIEALAQAESRRTGAATSTGTETTSAGADAPLLEFGTAQAIRTRSLQIFDRSFAVTYWLQAVAIGIGLFGVAASFSAQVLARRKEFGLLAHLGLTRRQILTVVAGEGAAWTGAGAVAGVLLGTAVAVVLVHVVNPQSFHWTMELRLPLLRLLALAVAVVLCGTLTAWLAGRAAAGRDAVLAVKEDW</sequence>
<name>A0A4R2NG15_9BURK</name>
<evidence type="ECO:0000256" key="1">
    <source>
        <dbReference type="ARBA" id="ARBA00004651"/>
    </source>
</evidence>
<feature type="transmembrane region" description="Helical" evidence="8">
    <location>
        <begin position="332"/>
        <end position="354"/>
    </location>
</feature>
<keyword evidence="11" id="KW-1185">Reference proteome</keyword>
<feature type="domain" description="ABC3 transporter permease C-terminal" evidence="9">
    <location>
        <begin position="836"/>
        <end position="949"/>
    </location>
</feature>
<dbReference type="PANTHER" id="PTHR30489:SF0">
    <property type="entry name" value="LIPOPROTEIN-RELEASING SYSTEM TRANSMEMBRANE PROTEIN LOLE"/>
    <property type="match status" value="1"/>
</dbReference>
<evidence type="ECO:0000256" key="2">
    <source>
        <dbReference type="ARBA" id="ARBA00005236"/>
    </source>
</evidence>
<evidence type="ECO:0000256" key="8">
    <source>
        <dbReference type="SAM" id="Phobius"/>
    </source>
</evidence>
<feature type="transmembrane region" description="Helical" evidence="8">
    <location>
        <begin position="473"/>
        <end position="491"/>
    </location>
</feature>
<evidence type="ECO:0000259" key="9">
    <source>
        <dbReference type="Pfam" id="PF02687"/>
    </source>
</evidence>
<comment type="caution">
    <text evidence="10">The sequence shown here is derived from an EMBL/GenBank/DDBJ whole genome shotgun (WGS) entry which is preliminary data.</text>
</comment>
<keyword evidence="4 8" id="KW-0812">Transmembrane</keyword>
<feature type="transmembrane region" description="Helical" evidence="8">
    <location>
        <begin position="877"/>
        <end position="903"/>
    </location>
</feature>
<evidence type="ECO:0000313" key="11">
    <source>
        <dbReference type="Proteomes" id="UP000295182"/>
    </source>
</evidence>
<feature type="transmembrane region" description="Helical" evidence="8">
    <location>
        <begin position="550"/>
        <end position="571"/>
    </location>
</feature>
<keyword evidence="3" id="KW-1003">Cell membrane</keyword>
<feature type="transmembrane region" description="Helical" evidence="8">
    <location>
        <begin position="374"/>
        <end position="404"/>
    </location>
</feature>
<feature type="transmembrane region" description="Helical" evidence="8">
    <location>
        <begin position="923"/>
        <end position="944"/>
    </location>
</feature>
<dbReference type="GO" id="GO:0044874">
    <property type="term" value="P:lipoprotein localization to outer membrane"/>
    <property type="evidence" value="ECO:0007669"/>
    <property type="project" value="TreeGrafter"/>
</dbReference>
<protein>
    <submittedName>
        <fullName evidence="10">Putative ABC transport system permease protein</fullName>
    </submittedName>
</protein>
<organism evidence="10 11">
    <name type="scientific">Simplicispira metamorpha</name>
    <dbReference type="NCBI Taxonomy" id="80881"/>
    <lineage>
        <taxon>Bacteria</taxon>
        <taxon>Pseudomonadati</taxon>
        <taxon>Pseudomonadota</taxon>
        <taxon>Betaproteobacteria</taxon>
        <taxon>Burkholderiales</taxon>
        <taxon>Comamonadaceae</taxon>
        <taxon>Simplicispira</taxon>
    </lineage>
</organism>
<evidence type="ECO:0000256" key="6">
    <source>
        <dbReference type="ARBA" id="ARBA00023136"/>
    </source>
</evidence>
<feature type="compositionally biased region" description="Low complexity" evidence="7">
    <location>
        <begin position="156"/>
        <end position="172"/>
    </location>
</feature>
<gene>
    <name evidence="10" type="ORF">EV674_10243</name>
</gene>
<dbReference type="AlphaFoldDB" id="A0A4R2NG15"/>
<feature type="region of interest" description="Disordered" evidence="7">
    <location>
        <begin position="144"/>
        <end position="172"/>
    </location>
</feature>
<feature type="transmembrane region" description="Helical" evidence="8">
    <location>
        <begin position="425"/>
        <end position="447"/>
    </location>
</feature>
<keyword evidence="5 8" id="KW-1133">Transmembrane helix</keyword>
<dbReference type="PANTHER" id="PTHR30489">
    <property type="entry name" value="LIPOPROTEIN-RELEASING SYSTEM TRANSMEMBRANE PROTEIN LOLE"/>
    <property type="match status" value="1"/>
</dbReference>
<feature type="transmembrane region" description="Helical" evidence="8">
    <location>
        <begin position="832"/>
        <end position="856"/>
    </location>
</feature>
<evidence type="ECO:0000256" key="4">
    <source>
        <dbReference type="ARBA" id="ARBA00022692"/>
    </source>
</evidence>
<evidence type="ECO:0000256" key="5">
    <source>
        <dbReference type="ARBA" id="ARBA00022989"/>
    </source>
</evidence>
<dbReference type="InterPro" id="IPR051447">
    <property type="entry name" value="Lipoprotein-release_system"/>
</dbReference>
<dbReference type="GO" id="GO:0098797">
    <property type="term" value="C:plasma membrane protein complex"/>
    <property type="evidence" value="ECO:0007669"/>
    <property type="project" value="TreeGrafter"/>
</dbReference>
<evidence type="ECO:0000256" key="7">
    <source>
        <dbReference type="SAM" id="MobiDB-lite"/>
    </source>
</evidence>
<keyword evidence="6 8" id="KW-0472">Membrane</keyword>
<accession>A0A4R2NG15</accession>
<feature type="transmembrane region" description="Helical" evidence="8">
    <location>
        <begin position="498"/>
        <end position="519"/>
    </location>
</feature>
<comment type="subcellular location">
    <subcellularLocation>
        <location evidence="1">Cell membrane</location>
        <topology evidence="1">Multi-pass membrane protein</topology>
    </subcellularLocation>
</comment>
<proteinExistence type="inferred from homology"/>
<comment type="similarity">
    <text evidence="2">Belongs to the ABC-4 integral membrane protein family. LolC/E subfamily.</text>
</comment>
<dbReference type="EMBL" id="SLXH01000002">
    <property type="protein sequence ID" value="TCP20075.1"/>
    <property type="molecule type" value="Genomic_DNA"/>
</dbReference>
<evidence type="ECO:0000256" key="3">
    <source>
        <dbReference type="ARBA" id="ARBA00022475"/>
    </source>
</evidence>
<dbReference type="Pfam" id="PF02687">
    <property type="entry name" value="FtsX"/>
    <property type="match status" value="2"/>
</dbReference>
<dbReference type="Proteomes" id="UP000295182">
    <property type="component" value="Unassembled WGS sequence"/>
</dbReference>
<evidence type="ECO:0000313" key="10">
    <source>
        <dbReference type="EMBL" id="TCP20075.1"/>
    </source>
</evidence>